<sequence>MATAPTAKPDDHACRVCGAFGAFGTRINKHDWRKGYVWHCAAHRPVASDIHPDPVPVPPVKDQRQGRLVLFPKAAE</sequence>
<proteinExistence type="predicted"/>
<organism evidence="1 2">
    <name type="scientific">Magnetospirillum molischianum DSM 120</name>
    <dbReference type="NCBI Taxonomy" id="1150626"/>
    <lineage>
        <taxon>Bacteria</taxon>
        <taxon>Pseudomonadati</taxon>
        <taxon>Pseudomonadota</taxon>
        <taxon>Alphaproteobacteria</taxon>
        <taxon>Rhodospirillales</taxon>
        <taxon>Rhodospirillaceae</taxon>
        <taxon>Magnetospirillum</taxon>
    </lineage>
</organism>
<accession>H8FUX8</accession>
<name>H8FUX8_MAGML</name>
<dbReference type="STRING" id="1150626.PHAMO_340039"/>
<dbReference type="RefSeq" id="WP_002729802.1">
    <property type="nucleotide sequence ID" value="NZ_CAHP01000028.1"/>
</dbReference>
<dbReference type="Proteomes" id="UP000004169">
    <property type="component" value="Unassembled WGS sequence"/>
</dbReference>
<gene>
    <name evidence="1" type="ORF">PHAMO_340039</name>
</gene>
<keyword evidence="2" id="KW-1185">Reference proteome</keyword>
<reference evidence="1 2" key="1">
    <citation type="journal article" date="2012" name="J. Bacteriol.">
        <title>Draft Genome Sequence of the Purple Photosynthetic Bacterium Phaeospirillum molischianum DSM120, a Particularly Versatile Bacterium.</title>
        <authorList>
            <person name="Duquesne K."/>
            <person name="Prima V."/>
            <person name="Ji B."/>
            <person name="Rouy Z."/>
            <person name="Medigue C."/>
            <person name="Talla E."/>
            <person name="Sturgis J.N."/>
        </authorList>
    </citation>
    <scope>NUCLEOTIDE SEQUENCE [LARGE SCALE GENOMIC DNA]</scope>
    <source>
        <strain evidence="2">DSM120</strain>
    </source>
</reference>
<evidence type="ECO:0000313" key="2">
    <source>
        <dbReference type="Proteomes" id="UP000004169"/>
    </source>
</evidence>
<dbReference type="OrthoDB" id="10006464at2"/>
<comment type="caution">
    <text evidence="1">The sequence shown here is derived from an EMBL/GenBank/DDBJ whole genome shotgun (WGS) entry which is preliminary data.</text>
</comment>
<protein>
    <submittedName>
        <fullName evidence="1">Uncharacterized protein</fullName>
    </submittedName>
</protein>
<evidence type="ECO:0000313" key="1">
    <source>
        <dbReference type="EMBL" id="CCG42166.1"/>
    </source>
</evidence>
<dbReference type="EMBL" id="CAHP01000028">
    <property type="protein sequence ID" value="CCG42166.1"/>
    <property type="molecule type" value="Genomic_DNA"/>
</dbReference>
<dbReference type="AlphaFoldDB" id="H8FUX8"/>